<keyword evidence="6 10" id="KW-0472">Membrane</keyword>
<keyword evidence="10" id="KW-0808">Transferase</keyword>
<dbReference type="Proteomes" id="UP001497383">
    <property type="component" value="Chromosome 6"/>
</dbReference>
<evidence type="ECO:0000256" key="10">
    <source>
        <dbReference type="RuleBase" id="RU361209"/>
    </source>
</evidence>
<dbReference type="PANTHER" id="PTHR31468:SF2">
    <property type="entry name" value="1,3-BETA-GLUCANOSYLTRANSFERASE GAS1"/>
    <property type="match status" value="1"/>
</dbReference>
<dbReference type="EC" id="2.4.1.-" evidence="10"/>
<dbReference type="SUPFAM" id="SSF51445">
    <property type="entry name" value="(Trans)glycosidases"/>
    <property type="match status" value="1"/>
</dbReference>
<comment type="subcellular location">
    <subcellularLocation>
        <location evidence="1">Cell envelope</location>
    </subcellularLocation>
    <subcellularLocation>
        <location evidence="10">Cell membrane</location>
        <topology evidence="10">Lipid-anchor</topology>
        <topology evidence="10">GPI-anchor</topology>
    </subcellularLocation>
    <subcellularLocation>
        <location evidence="2">Membrane</location>
        <topology evidence="2">Lipid-anchor</topology>
        <topology evidence="2">GPI-anchor</topology>
    </subcellularLocation>
</comment>
<proteinExistence type="inferred from homology"/>
<protein>
    <recommendedName>
        <fullName evidence="10">1,3-beta-glucanosyltransferase</fullName>
        <ecNumber evidence="10">2.4.1.-</ecNumber>
    </recommendedName>
</protein>
<sequence length="536" mass="58900">MKVPNAVIPFIVTFLTSNINRVSALFEDTTPPIEIVGNKFFYSNNGSQFLMRGIAYQEDTSQIANTNLTYKDPLADPASCRRDVAHFRALNTNTLRVYAIDPELDHDECMQMFSDAGIYIVADLSQPLNSINRDDPSWDIAHYERYTRVIDVMADYSNVLGFFAGNEVTNNRSNTDASPFVKAAVRDMKKYIDNSSGMRKIPVGYSSNDDEDTRIAIADYFACGSVEERADFFGINMYEWCGNSTYEESGYKDRTEEFSNLPIPIFFSEYGCNAERPRLFTEVQALYGANMTNIWSGGIVYMYFEEENDYGLVSLSGSTVSTLADYRYYSSEINNISPSYARAADEDTATSTLTCPDASRSTWQASPELPPTPDRLYCECMAQALACVVHDDVEEEDYGELYGDVCGRIDCSDISADGIAGEYGHYSFCSAKDKLSYVLNLYYLSQNENRNACDFDGKASINANAVVASSCGTGSLASRIASATRSGSAATGGSASTATGSRDSFGSHNAQKMSNFQLVCLVSVVTALVGGFTIAL</sequence>
<dbReference type="RefSeq" id="XP_066832153.1">
    <property type="nucleotide sequence ID" value="XM_066975523.1"/>
</dbReference>
<keyword evidence="4 10" id="KW-0336">GPI-anchor</keyword>
<evidence type="ECO:0000256" key="8">
    <source>
        <dbReference type="ARBA" id="ARBA00023180"/>
    </source>
</evidence>
<evidence type="ECO:0000256" key="6">
    <source>
        <dbReference type="ARBA" id="ARBA00023136"/>
    </source>
</evidence>
<evidence type="ECO:0000256" key="2">
    <source>
        <dbReference type="ARBA" id="ARBA00004589"/>
    </source>
</evidence>
<evidence type="ECO:0000313" key="13">
    <source>
        <dbReference type="Proteomes" id="UP001497383"/>
    </source>
</evidence>
<name>A0ABP0ZS78_9ASCO</name>
<dbReference type="GeneID" id="92210411"/>
<keyword evidence="9 10" id="KW-0449">Lipoprotein</keyword>
<gene>
    <name evidence="12" type="ORF">LODBEIA_P52150</name>
</gene>
<dbReference type="Pfam" id="PF03198">
    <property type="entry name" value="Glyco_hydro_72"/>
    <property type="match status" value="1"/>
</dbReference>
<evidence type="ECO:0000313" key="12">
    <source>
        <dbReference type="EMBL" id="CAK9441346.1"/>
    </source>
</evidence>
<dbReference type="Pfam" id="PF07983">
    <property type="entry name" value="X8"/>
    <property type="match status" value="1"/>
</dbReference>
<evidence type="ECO:0000256" key="1">
    <source>
        <dbReference type="ARBA" id="ARBA00004196"/>
    </source>
</evidence>
<dbReference type="InterPro" id="IPR004886">
    <property type="entry name" value="Glucanosyltransferase"/>
</dbReference>
<dbReference type="InterPro" id="IPR012946">
    <property type="entry name" value="X8"/>
</dbReference>
<dbReference type="InterPro" id="IPR017853">
    <property type="entry name" value="GH"/>
</dbReference>
<keyword evidence="7" id="KW-1015">Disulfide bond</keyword>
<dbReference type="PANTHER" id="PTHR31468">
    <property type="entry name" value="1,3-BETA-GLUCANOSYLTRANSFERASE GAS1"/>
    <property type="match status" value="1"/>
</dbReference>
<reference evidence="12 13" key="1">
    <citation type="submission" date="2024-03" db="EMBL/GenBank/DDBJ databases">
        <authorList>
            <person name="Brejova B."/>
        </authorList>
    </citation>
    <scope>NUCLEOTIDE SEQUENCE [LARGE SCALE GENOMIC DNA]</scope>
    <source>
        <strain evidence="12 13">CBS 14171</strain>
    </source>
</reference>
<keyword evidence="5" id="KW-0732">Signal</keyword>
<evidence type="ECO:0000256" key="7">
    <source>
        <dbReference type="ARBA" id="ARBA00023157"/>
    </source>
</evidence>
<accession>A0ABP0ZS78</accession>
<dbReference type="SMART" id="SM00768">
    <property type="entry name" value="X8"/>
    <property type="match status" value="1"/>
</dbReference>
<dbReference type="Gene3D" id="1.20.58.1040">
    <property type="match status" value="1"/>
</dbReference>
<dbReference type="Gene3D" id="3.20.20.80">
    <property type="entry name" value="Glycosidases"/>
    <property type="match status" value="1"/>
</dbReference>
<keyword evidence="13" id="KW-1185">Reference proteome</keyword>
<feature type="domain" description="X8" evidence="11">
    <location>
        <begin position="385"/>
        <end position="473"/>
    </location>
</feature>
<comment type="similarity">
    <text evidence="3 10">Belongs to the glycosyl hydrolase 72 family.</text>
</comment>
<evidence type="ECO:0000256" key="9">
    <source>
        <dbReference type="ARBA" id="ARBA00023288"/>
    </source>
</evidence>
<comment type="function">
    <text evidence="10">Splits internally a 1,3-beta-glucan molecule and transfers the newly generated reducing end (the donor) to the non-reducing end of another 1,3-beta-glucan molecule (the acceptor) forming a 1,3-beta linkage, resulting in the elongation of 1,3-beta-glucan chains in the cell wall.</text>
</comment>
<evidence type="ECO:0000256" key="5">
    <source>
        <dbReference type="ARBA" id="ARBA00022729"/>
    </source>
</evidence>
<evidence type="ECO:0000256" key="3">
    <source>
        <dbReference type="ARBA" id="ARBA00007528"/>
    </source>
</evidence>
<dbReference type="EMBL" id="OZ022410">
    <property type="protein sequence ID" value="CAK9441346.1"/>
    <property type="molecule type" value="Genomic_DNA"/>
</dbReference>
<evidence type="ECO:0000256" key="4">
    <source>
        <dbReference type="ARBA" id="ARBA00022622"/>
    </source>
</evidence>
<keyword evidence="8" id="KW-0325">Glycoprotein</keyword>
<evidence type="ECO:0000259" key="11">
    <source>
        <dbReference type="SMART" id="SM00768"/>
    </source>
</evidence>
<organism evidence="12 13">
    <name type="scientific">Lodderomyces beijingensis</name>
    <dbReference type="NCBI Taxonomy" id="1775926"/>
    <lineage>
        <taxon>Eukaryota</taxon>
        <taxon>Fungi</taxon>
        <taxon>Dikarya</taxon>
        <taxon>Ascomycota</taxon>
        <taxon>Saccharomycotina</taxon>
        <taxon>Pichiomycetes</taxon>
        <taxon>Debaryomycetaceae</taxon>
        <taxon>Candida/Lodderomyces clade</taxon>
        <taxon>Lodderomyces</taxon>
    </lineage>
</organism>